<dbReference type="InterPro" id="IPR036059">
    <property type="entry name" value="TldD/PmbA_sf"/>
</dbReference>
<evidence type="ECO:0000256" key="4">
    <source>
        <dbReference type="ARBA" id="ARBA00023049"/>
    </source>
</evidence>
<comment type="similarity">
    <text evidence="1">Belongs to the peptidase U62 family.</text>
</comment>
<proteinExistence type="inferred from homology"/>
<dbReference type="SUPFAM" id="SSF111283">
    <property type="entry name" value="Putative modulator of DNA gyrase, PmbA/TldD"/>
    <property type="match status" value="1"/>
</dbReference>
<organism evidence="8">
    <name type="scientific">uncultured Gemmatimonadota bacterium</name>
    <dbReference type="NCBI Taxonomy" id="203437"/>
    <lineage>
        <taxon>Bacteria</taxon>
        <taxon>Pseudomonadati</taxon>
        <taxon>Gemmatimonadota</taxon>
        <taxon>environmental samples</taxon>
    </lineage>
</organism>
<dbReference type="GO" id="GO:0006508">
    <property type="term" value="P:proteolysis"/>
    <property type="evidence" value="ECO:0007669"/>
    <property type="project" value="UniProtKB-KW"/>
</dbReference>
<sequence length="536" mass="58542">MKRREFLLHGAAATAALGAGSAILPRLAAAAPIDPMDPAVSRELAMRALEAARAAGASYADVRISGNRSQALGTRERQITFFNDAESTGFGVRVIVNGAWGFAASREVNADEVARVARQAVAQARANSAARQRPLELAPAEAVPNGRWSSPLEIDPFNVPIEEKVDLLLRANAEALKVNGARFVTSSMNFLRIDKTFASTDGSYIEQTLYRSYPQMNITAVGEGGDFQSRASTDVAPRAMGYEHVRGADLPGNAGRWAEEAVRKLSAKPVEPGRYDLVLLPTHLWLTIHESIAHPTELDRIMGFEANYAGTSFINPISDFLGKFRYGRDFMNIQGERSTPGGLSSIGWDDEGVKPDEYLIVKNGILNDLQTTREQAPMLADWYRQSGKPVRSHGNSYAQNWNVVQFQRMPNVNLLPHPTRDVPLDELIGGVENGILIDGDGSFSIDQQRYNAQFGGQVFKEIRNGRIVGDLKDVAYQMRTPEFWNGMDLIGGQGTYFIGGSFFDGKGQPSQVNAVSHGCPAARFRGVNVINTGRRA</sequence>
<dbReference type="Pfam" id="PF19289">
    <property type="entry name" value="PmbA_TldD_3rd"/>
    <property type="match status" value="1"/>
</dbReference>
<feature type="domain" description="Metalloprotease TldD/E N-terminal" evidence="5">
    <location>
        <begin position="60"/>
        <end position="124"/>
    </location>
</feature>
<keyword evidence="4" id="KW-0482">Metalloprotease</keyword>
<keyword evidence="3" id="KW-0378">Hydrolase</keyword>
<dbReference type="Pfam" id="PF19290">
    <property type="entry name" value="PmbA_TldD_2nd"/>
    <property type="match status" value="1"/>
</dbReference>
<dbReference type="Gene3D" id="3.30.2290.10">
    <property type="entry name" value="PmbA/TldD superfamily"/>
    <property type="match status" value="1"/>
</dbReference>
<evidence type="ECO:0000256" key="2">
    <source>
        <dbReference type="ARBA" id="ARBA00022670"/>
    </source>
</evidence>
<evidence type="ECO:0000259" key="6">
    <source>
        <dbReference type="Pfam" id="PF19289"/>
    </source>
</evidence>
<reference evidence="8" key="1">
    <citation type="submission" date="2020-02" db="EMBL/GenBank/DDBJ databases">
        <authorList>
            <person name="Meier V. D."/>
        </authorList>
    </citation>
    <scope>NUCLEOTIDE SEQUENCE</scope>
    <source>
        <strain evidence="8">AVDCRST_MAG89</strain>
    </source>
</reference>
<dbReference type="InterPro" id="IPR002510">
    <property type="entry name" value="Metalloprtase-TldD/E_N"/>
</dbReference>
<protein>
    <submittedName>
        <fullName evidence="8">TldD family protein, Actinobacterial subgroup</fullName>
    </submittedName>
</protein>
<dbReference type="InterPro" id="IPR045569">
    <property type="entry name" value="Metalloprtase-TldD/E_C"/>
</dbReference>
<dbReference type="GO" id="GO:0008237">
    <property type="term" value="F:metallopeptidase activity"/>
    <property type="evidence" value="ECO:0007669"/>
    <property type="project" value="UniProtKB-KW"/>
</dbReference>
<evidence type="ECO:0000256" key="1">
    <source>
        <dbReference type="ARBA" id="ARBA00005836"/>
    </source>
</evidence>
<dbReference type="InterPro" id="IPR045570">
    <property type="entry name" value="Metalloprtase-TldD/E_cen_dom"/>
</dbReference>
<dbReference type="InterPro" id="IPR035068">
    <property type="entry name" value="TldD/PmbA_N"/>
</dbReference>
<dbReference type="FunFam" id="3.30.2290.10:FF:000003">
    <property type="entry name" value="Zinc-dependent protease, TldD/PmbA family"/>
    <property type="match status" value="1"/>
</dbReference>
<feature type="domain" description="Metalloprotease TldD/E central" evidence="7">
    <location>
        <begin position="155"/>
        <end position="266"/>
    </location>
</feature>
<evidence type="ECO:0000256" key="3">
    <source>
        <dbReference type="ARBA" id="ARBA00022801"/>
    </source>
</evidence>
<dbReference type="InterPro" id="IPR051463">
    <property type="entry name" value="Peptidase_U62_metallo"/>
</dbReference>
<evidence type="ECO:0000313" key="8">
    <source>
        <dbReference type="EMBL" id="CAA9297161.1"/>
    </source>
</evidence>
<accession>A0A6J4K732</accession>
<keyword evidence="2" id="KW-0645">Protease</keyword>
<feature type="domain" description="Metalloprotease TldD/E C-terminal" evidence="6">
    <location>
        <begin position="272"/>
        <end position="530"/>
    </location>
</feature>
<gene>
    <name evidence="8" type="ORF">AVDCRST_MAG89-207</name>
</gene>
<dbReference type="PROSITE" id="PS51318">
    <property type="entry name" value="TAT"/>
    <property type="match status" value="1"/>
</dbReference>
<dbReference type="EMBL" id="CADCTV010000045">
    <property type="protein sequence ID" value="CAA9297161.1"/>
    <property type="molecule type" value="Genomic_DNA"/>
</dbReference>
<dbReference type="GO" id="GO:0005829">
    <property type="term" value="C:cytosol"/>
    <property type="evidence" value="ECO:0007669"/>
    <property type="project" value="TreeGrafter"/>
</dbReference>
<dbReference type="PANTHER" id="PTHR30624">
    <property type="entry name" value="UNCHARACTERIZED PROTEIN TLDD AND PMBA"/>
    <property type="match status" value="1"/>
</dbReference>
<dbReference type="PANTHER" id="PTHR30624:SF10">
    <property type="entry name" value="CONSERVED PROTEIN"/>
    <property type="match status" value="1"/>
</dbReference>
<dbReference type="Pfam" id="PF01523">
    <property type="entry name" value="PmbA_TldD_1st"/>
    <property type="match status" value="1"/>
</dbReference>
<evidence type="ECO:0000259" key="7">
    <source>
        <dbReference type="Pfam" id="PF19290"/>
    </source>
</evidence>
<name>A0A6J4K732_9BACT</name>
<dbReference type="AlphaFoldDB" id="A0A6J4K732"/>
<evidence type="ECO:0000259" key="5">
    <source>
        <dbReference type="Pfam" id="PF01523"/>
    </source>
</evidence>
<dbReference type="InterPro" id="IPR006311">
    <property type="entry name" value="TAT_signal"/>
</dbReference>